<evidence type="ECO:0000256" key="1">
    <source>
        <dbReference type="SAM" id="Phobius"/>
    </source>
</evidence>
<dbReference type="AlphaFoldDB" id="A0A1H8B9H0"/>
<evidence type="ECO:0000313" key="3">
    <source>
        <dbReference type="Proteomes" id="UP000198761"/>
    </source>
</evidence>
<keyword evidence="1" id="KW-1133">Transmembrane helix</keyword>
<evidence type="ECO:0000313" key="2">
    <source>
        <dbReference type="EMBL" id="SEM79453.1"/>
    </source>
</evidence>
<name>A0A1H8B9H0_9RHOB</name>
<feature type="transmembrane region" description="Helical" evidence="1">
    <location>
        <begin position="31"/>
        <end position="56"/>
    </location>
</feature>
<dbReference type="Pfam" id="PF11014">
    <property type="entry name" value="DUF2852"/>
    <property type="match status" value="1"/>
</dbReference>
<keyword evidence="1" id="KW-0472">Membrane</keyword>
<keyword evidence="1" id="KW-0812">Transmembrane</keyword>
<dbReference type="InterPro" id="IPR021273">
    <property type="entry name" value="DUF2852"/>
</dbReference>
<dbReference type="Proteomes" id="UP000198761">
    <property type="component" value="Unassembled WGS sequence"/>
</dbReference>
<dbReference type="STRING" id="933059.SAMN04488103_10298"/>
<dbReference type="RefSeq" id="WP_091297499.1">
    <property type="nucleotide sequence ID" value="NZ_FOCE01000002.1"/>
</dbReference>
<keyword evidence="3" id="KW-1185">Reference proteome</keyword>
<reference evidence="2 3" key="1">
    <citation type="submission" date="2016-10" db="EMBL/GenBank/DDBJ databases">
        <authorList>
            <person name="de Groot N.N."/>
        </authorList>
    </citation>
    <scope>NUCLEOTIDE SEQUENCE [LARGE SCALE GENOMIC DNA]</scope>
    <source>
        <strain evidence="2 3">DSM 3857</strain>
    </source>
</reference>
<proteinExistence type="predicted"/>
<sequence>MTPAFPAAVTGGPRNPLRRAADWLDDRGKPAWIAAVVLGFIFVWPVGLAILAYMIWSKRMFSKSCAQRRAEFSAHRFGGAYRSSGNSAFDAYKTETLKRLEDEQSAFEGFLQRLREAKDKQEFDRFMDERAHKAAEPATVEDPAPRT</sequence>
<protein>
    <recommendedName>
        <fullName evidence="4">DUF2852 domain-containing protein</fullName>
    </recommendedName>
</protein>
<accession>A0A1H8B9H0</accession>
<dbReference type="OrthoDB" id="9806878at2"/>
<gene>
    <name evidence="2" type="ORF">SAMN04488103_10298</name>
</gene>
<organism evidence="2 3">
    <name type="scientific">Gemmobacter aquatilis</name>
    <dbReference type="NCBI Taxonomy" id="933059"/>
    <lineage>
        <taxon>Bacteria</taxon>
        <taxon>Pseudomonadati</taxon>
        <taxon>Pseudomonadota</taxon>
        <taxon>Alphaproteobacteria</taxon>
        <taxon>Rhodobacterales</taxon>
        <taxon>Paracoccaceae</taxon>
        <taxon>Gemmobacter</taxon>
    </lineage>
</organism>
<dbReference type="EMBL" id="FOCE01000002">
    <property type="protein sequence ID" value="SEM79453.1"/>
    <property type="molecule type" value="Genomic_DNA"/>
</dbReference>
<evidence type="ECO:0008006" key="4">
    <source>
        <dbReference type="Google" id="ProtNLM"/>
    </source>
</evidence>